<organism evidence="1">
    <name type="scientific">viral metagenome</name>
    <dbReference type="NCBI Taxonomy" id="1070528"/>
    <lineage>
        <taxon>unclassified sequences</taxon>
        <taxon>metagenomes</taxon>
        <taxon>organismal metagenomes</taxon>
    </lineage>
</organism>
<dbReference type="AlphaFoldDB" id="A0A6M3MGF6"/>
<proteinExistence type="predicted"/>
<accession>A0A6M3MGF6</accession>
<sequence>MSHEDETTDDILRDIAESDKAVEEAIASLKKLELDSAFDDGRREGRKLGFKYAISLLQSRVEEMEKWQDKYKDDGMDLRRFGYSRKISIYKEIIESLEALEN</sequence>
<protein>
    <recommendedName>
        <fullName evidence="2">Transposase</fullName>
    </recommendedName>
</protein>
<reference evidence="1" key="1">
    <citation type="submission" date="2020-03" db="EMBL/GenBank/DDBJ databases">
        <title>The deep terrestrial virosphere.</title>
        <authorList>
            <person name="Holmfeldt K."/>
            <person name="Nilsson E."/>
            <person name="Simone D."/>
            <person name="Lopez-Fernandez M."/>
            <person name="Wu X."/>
            <person name="de Brujin I."/>
            <person name="Lundin D."/>
            <person name="Andersson A."/>
            <person name="Bertilsson S."/>
            <person name="Dopson M."/>
        </authorList>
    </citation>
    <scope>NUCLEOTIDE SEQUENCE</scope>
    <source>
        <strain evidence="1">MM171B00292</strain>
    </source>
</reference>
<evidence type="ECO:0000313" key="1">
    <source>
        <dbReference type="EMBL" id="QJB04436.1"/>
    </source>
</evidence>
<dbReference type="EMBL" id="MT143882">
    <property type="protein sequence ID" value="QJB04436.1"/>
    <property type="molecule type" value="Genomic_DNA"/>
</dbReference>
<evidence type="ECO:0008006" key="2">
    <source>
        <dbReference type="Google" id="ProtNLM"/>
    </source>
</evidence>
<gene>
    <name evidence="1" type="ORF">MM171B00292_0037</name>
</gene>
<name>A0A6M3MGF6_9ZZZZ</name>